<dbReference type="AlphaFoldDB" id="X1M1Q2"/>
<proteinExistence type="predicted"/>
<accession>X1M1Q2</accession>
<name>X1M1Q2_9ZZZZ</name>
<sequence>RLRLTKLPGVTGFAFKKGEILKDKKAIKDATGLGKQIINILN</sequence>
<comment type="caution">
    <text evidence="1">The sequence shown here is derived from an EMBL/GenBank/DDBJ whole genome shotgun (WGS) entry which is preliminary data.</text>
</comment>
<reference evidence="1" key="1">
    <citation type="journal article" date="2014" name="Front. Microbiol.">
        <title>High frequency of phylogenetically diverse reductive dehalogenase-homologous genes in deep subseafloor sedimentary metagenomes.</title>
        <authorList>
            <person name="Kawai M."/>
            <person name="Futagami T."/>
            <person name="Toyoda A."/>
            <person name="Takaki Y."/>
            <person name="Nishi S."/>
            <person name="Hori S."/>
            <person name="Arai W."/>
            <person name="Tsubouchi T."/>
            <person name="Morono Y."/>
            <person name="Uchiyama I."/>
            <person name="Ito T."/>
            <person name="Fujiyama A."/>
            <person name="Inagaki F."/>
            <person name="Takami H."/>
        </authorList>
    </citation>
    <scope>NUCLEOTIDE SEQUENCE</scope>
    <source>
        <strain evidence="1">Expedition CK06-06</strain>
    </source>
</reference>
<organism evidence="1">
    <name type="scientific">marine sediment metagenome</name>
    <dbReference type="NCBI Taxonomy" id="412755"/>
    <lineage>
        <taxon>unclassified sequences</taxon>
        <taxon>metagenomes</taxon>
        <taxon>ecological metagenomes</taxon>
    </lineage>
</organism>
<feature type="non-terminal residue" evidence="1">
    <location>
        <position position="1"/>
    </location>
</feature>
<protein>
    <submittedName>
        <fullName evidence="1">Uncharacterized protein</fullName>
    </submittedName>
</protein>
<dbReference type="EMBL" id="BARV01013718">
    <property type="protein sequence ID" value="GAI25502.1"/>
    <property type="molecule type" value="Genomic_DNA"/>
</dbReference>
<gene>
    <name evidence="1" type="ORF">S06H3_24559</name>
</gene>
<evidence type="ECO:0000313" key="1">
    <source>
        <dbReference type="EMBL" id="GAI25502.1"/>
    </source>
</evidence>